<comment type="subcellular location">
    <subcellularLocation>
        <location evidence="1">Chromosome</location>
        <location evidence="1">Centromere</location>
        <location evidence="1">Kinetochore</location>
    </subcellularLocation>
</comment>
<evidence type="ECO:0000256" key="3">
    <source>
        <dbReference type="ARBA" id="ARBA00022454"/>
    </source>
</evidence>
<feature type="compositionally biased region" description="Pro residues" evidence="10">
    <location>
        <begin position="11"/>
        <end position="20"/>
    </location>
</feature>
<keyword evidence="7" id="KW-0175">Coiled coil</keyword>
<keyword evidence="5" id="KW-0498">Mitosis</keyword>
<feature type="non-terminal residue" evidence="11">
    <location>
        <position position="188"/>
    </location>
</feature>
<keyword evidence="9" id="KW-0137">Centromere</keyword>
<dbReference type="PANTHER" id="PTHR14527">
    <property type="entry name" value="PROTEIN MIS12 HOMOLOG"/>
    <property type="match status" value="1"/>
</dbReference>
<sequence>MPDIAATTSDAPPPPRPPSPDQSADFRVSETVVEHFEFNPLTFVEDTKALVLDAAGEAVDGLQEFILSEMGECHEVEQGIRNIETLLESHIEKTFVVFEKFALRNLFGIPKDLTVVLSHYQGYDFSVTEEKMSQLDSNLEVMRHKLQEALRHSQALARQHQVVDRDIRQMRPLLERLQPLHALAQERG</sequence>
<evidence type="ECO:0000256" key="2">
    <source>
        <dbReference type="ARBA" id="ARBA00008643"/>
    </source>
</evidence>
<evidence type="ECO:0000256" key="8">
    <source>
        <dbReference type="ARBA" id="ARBA00023306"/>
    </source>
</evidence>
<evidence type="ECO:0000256" key="7">
    <source>
        <dbReference type="ARBA" id="ARBA00023054"/>
    </source>
</evidence>
<evidence type="ECO:0000313" key="11">
    <source>
        <dbReference type="EMBL" id="KAJ1917010.1"/>
    </source>
</evidence>
<comment type="similarity">
    <text evidence="2">Belongs to the mis12 family.</text>
</comment>
<evidence type="ECO:0000256" key="4">
    <source>
        <dbReference type="ARBA" id="ARBA00022618"/>
    </source>
</evidence>
<dbReference type="PANTHER" id="PTHR14527:SF2">
    <property type="entry name" value="PROTEIN MIS12 HOMOLOG"/>
    <property type="match status" value="1"/>
</dbReference>
<evidence type="ECO:0000256" key="1">
    <source>
        <dbReference type="ARBA" id="ARBA00004629"/>
    </source>
</evidence>
<dbReference type="GO" id="GO:0051382">
    <property type="term" value="P:kinetochore assembly"/>
    <property type="evidence" value="ECO:0007669"/>
    <property type="project" value="TreeGrafter"/>
</dbReference>
<dbReference type="Proteomes" id="UP001150569">
    <property type="component" value="Unassembled WGS sequence"/>
</dbReference>
<dbReference type="GO" id="GO:0051301">
    <property type="term" value="P:cell division"/>
    <property type="evidence" value="ECO:0007669"/>
    <property type="project" value="UniProtKB-KW"/>
</dbReference>
<feature type="compositionally biased region" description="Low complexity" evidence="10">
    <location>
        <begin position="1"/>
        <end position="10"/>
    </location>
</feature>
<protein>
    <submittedName>
        <fullName evidence="11">Uncharacterized protein</fullName>
    </submittedName>
</protein>
<evidence type="ECO:0000256" key="9">
    <source>
        <dbReference type="ARBA" id="ARBA00023328"/>
    </source>
</evidence>
<name>A0A9W7ZUX2_9FUNG</name>
<comment type="caution">
    <text evidence="11">The sequence shown here is derived from an EMBL/GenBank/DDBJ whole genome shotgun (WGS) entry which is preliminary data.</text>
</comment>
<dbReference type="InterPro" id="IPR008685">
    <property type="entry name" value="Centromere_Mis12"/>
</dbReference>
<dbReference type="GO" id="GO:0000070">
    <property type="term" value="P:mitotic sister chromatid segregation"/>
    <property type="evidence" value="ECO:0007669"/>
    <property type="project" value="TreeGrafter"/>
</dbReference>
<proteinExistence type="inferred from homology"/>
<dbReference type="Pfam" id="PF05859">
    <property type="entry name" value="Mis12"/>
    <property type="match status" value="1"/>
</dbReference>
<accession>A0A9W7ZUX2</accession>
<evidence type="ECO:0000256" key="6">
    <source>
        <dbReference type="ARBA" id="ARBA00022838"/>
    </source>
</evidence>
<gene>
    <name evidence="11" type="ORF">IWQ60_007918</name>
</gene>
<evidence type="ECO:0000256" key="10">
    <source>
        <dbReference type="SAM" id="MobiDB-lite"/>
    </source>
</evidence>
<organism evidence="11 12">
    <name type="scientific">Tieghemiomyces parasiticus</name>
    <dbReference type="NCBI Taxonomy" id="78921"/>
    <lineage>
        <taxon>Eukaryota</taxon>
        <taxon>Fungi</taxon>
        <taxon>Fungi incertae sedis</taxon>
        <taxon>Zoopagomycota</taxon>
        <taxon>Kickxellomycotina</taxon>
        <taxon>Dimargaritomycetes</taxon>
        <taxon>Dimargaritales</taxon>
        <taxon>Dimargaritaceae</taxon>
        <taxon>Tieghemiomyces</taxon>
    </lineage>
</organism>
<dbReference type="AlphaFoldDB" id="A0A9W7ZUX2"/>
<keyword evidence="3" id="KW-0158">Chromosome</keyword>
<evidence type="ECO:0000313" key="12">
    <source>
        <dbReference type="Proteomes" id="UP001150569"/>
    </source>
</evidence>
<keyword evidence="8" id="KW-0131">Cell cycle</keyword>
<keyword evidence="12" id="KW-1185">Reference proteome</keyword>
<dbReference type="EMBL" id="JANBPT010000559">
    <property type="protein sequence ID" value="KAJ1917010.1"/>
    <property type="molecule type" value="Genomic_DNA"/>
</dbReference>
<keyword evidence="4" id="KW-0132">Cell division</keyword>
<evidence type="ECO:0000256" key="5">
    <source>
        <dbReference type="ARBA" id="ARBA00022776"/>
    </source>
</evidence>
<dbReference type="GO" id="GO:0005634">
    <property type="term" value="C:nucleus"/>
    <property type="evidence" value="ECO:0007669"/>
    <property type="project" value="InterPro"/>
</dbReference>
<feature type="region of interest" description="Disordered" evidence="10">
    <location>
        <begin position="1"/>
        <end position="24"/>
    </location>
</feature>
<dbReference type="GO" id="GO:0000444">
    <property type="term" value="C:MIS12/MIND type complex"/>
    <property type="evidence" value="ECO:0007669"/>
    <property type="project" value="TreeGrafter"/>
</dbReference>
<keyword evidence="6" id="KW-0995">Kinetochore</keyword>
<reference evidence="11" key="1">
    <citation type="submission" date="2022-07" db="EMBL/GenBank/DDBJ databases">
        <title>Phylogenomic reconstructions and comparative analyses of Kickxellomycotina fungi.</title>
        <authorList>
            <person name="Reynolds N.K."/>
            <person name="Stajich J.E."/>
            <person name="Barry K."/>
            <person name="Grigoriev I.V."/>
            <person name="Crous P."/>
            <person name="Smith M.E."/>
        </authorList>
    </citation>
    <scope>NUCLEOTIDE SEQUENCE</scope>
    <source>
        <strain evidence="11">RSA 861</strain>
    </source>
</reference>
<dbReference type="OrthoDB" id="1884855at2759"/>